<dbReference type="InterPro" id="IPR021621">
    <property type="entry name" value="Omp_AT"/>
</dbReference>
<evidence type="ECO:0000313" key="4">
    <source>
        <dbReference type="Proteomes" id="UP001295462"/>
    </source>
</evidence>
<proteinExistence type="predicted"/>
<name>A0AAU9QJ91_9VIBR</name>
<reference evidence="3" key="1">
    <citation type="submission" date="2022-01" db="EMBL/GenBank/DDBJ databases">
        <authorList>
            <person name="Lagorce A."/>
        </authorList>
    </citation>
    <scope>NUCLEOTIDE SEQUENCE</scope>
    <source>
        <strain evidence="3">Th15_F1_A12</strain>
    </source>
</reference>
<dbReference type="AlphaFoldDB" id="A0AAU9QJ91"/>
<dbReference type="EMBL" id="CAKMUD010000024">
    <property type="protein sequence ID" value="CAH1573663.1"/>
    <property type="molecule type" value="Genomic_DNA"/>
</dbReference>
<gene>
    <name evidence="3" type="ORF">THF1A12_120135</name>
</gene>
<organism evidence="3 4">
    <name type="scientific">Vibrio jasicida</name>
    <dbReference type="NCBI Taxonomy" id="766224"/>
    <lineage>
        <taxon>Bacteria</taxon>
        <taxon>Pseudomonadati</taxon>
        <taxon>Pseudomonadota</taxon>
        <taxon>Gammaproteobacteria</taxon>
        <taxon>Vibrionales</taxon>
        <taxon>Vibrionaceae</taxon>
        <taxon>Vibrio</taxon>
    </lineage>
</organism>
<evidence type="ECO:0000313" key="3">
    <source>
        <dbReference type="EMBL" id="CAH1573663.1"/>
    </source>
</evidence>
<protein>
    <submittedName>
        <fullName evidence="3">Omp_AT domain-containing protein</fullName>
    </submittedName>
</protein>
<feature type="signal peptide" evidence="1">
    <location>
        <begin position="1"/>
        <end position="23"/>
    </location>
</feature>
<evidence type="ECO:0000259" key="2">
    <source>
        <dbReference type="Pfam" id="PF11557"/>
    </source>
</evidence>
<accession>A0AAU9QJ91</accession>
<sequence>MIQKFNCKTIAVTMSLISSFCHANPVQQTLQKEFERNFAIGIVLSDSDVFTLGFHDFDPNKYLNIDNEDIGTQDSVDLRKQVALSTLPYHLSLSEDKTAPVKYNLKGRLYALGIDQDVTVNEDKVPDRNKELILGSYTEIEQQNQLTEHLSLSGAAGAHLMYYRNEYSYRSGALDNLKPYIEGVYLNTDAWALVGEVNAELKYLENENWGKWYVWSSPHYFYGMGWGEGNNGDIGNPEGWYWVNGVKLFYDITKVGRTVQSVYTSFNRVDVGGDTSKPMNTSHYYEASFGWLMTPPFKSEWIDNIGLGLSVNYGSALKGGSLVLFFNQE</sequence>
<evidence type="ECO:0000256" key="1">
    <source>
        <dbReference type="SAM" id="SignalP"/>
    </source>
</evidence>
<dbReference type="Pfam" id="PF11557">
    <property type="entry name" value="Omp_AT"/>
    <property type="match status" value="1"/>
</dbReference>
<comment type="caution">
    <text evidence="3">The sequence shown here is derived from an EMBL/GenBank/DDBJ whole genome shotgun (WGS) entry which is preliminary data.</text>
</comment>
<keyword evidence="1" id="KW-0732">Signal</keyword>
<feature type="domain" description="Solitary outer membrane autotransporter-like beta-barrel" evidence="2">
    <location>
        <begin position="10"/>
        <end position="328"/>
    </location>
</feature>
<feature type="chain" id="PRO_5044009622" evidence="1">
    <location>
        <begin position="24"/>
        <end position="329"/>
    </location>
</feature>
<dbReference type="Proteomes" id="UP001295462">
    <property type="component" value="Unassembled WGS sequence"/>
</dbReference>